<feature type="transmembrane region" description="Helical" evidence="1">
    <location>
        <begin position="38"/>
        <end position="59"/>
    </location>
</feature>
<name>A0ABS1BSE7_9NEIS</name>
<evidence type="ECO:0000313" key="3">
    <source>
        <dbReference type="Proteomes" id="UP000614058"/>
    </source>
</evidence>
<reference evidence="2 3" key="1">
    <citation type="journal article" date="2021" name="Pathogens">
        <title>Isolation and Characterization of Kingella bonacorsii sp. nov., A Novel Kingella Species Detected in a Stable Periodontitis Subject.</title>
        <authorList>
            <person name="Antezack A."/>
            <person name="Boxberger M."/>
            <person name="Rolland C."/>
            <person name="Monnet-Corti V."/>
            <person name="La Scola B."/>
        </authorList>
    </citation>
    <scope>NUCLEOTIDE SEQUENCE [LARGE SCALE GENOMIC DNA]</scope>
    <source>
        <strain evidence="2 3">Marseille-Q4569</strain>
    </source>
</reference>
<protein>
    <submittedName>
        <fullName evidence="2">Uncharacterized protein</fullName>
    </submittedName>
</protein>
<keyword evidence="1" id="KW-0812">Transmembrane</keyword>
<organism evidence="2 3">
    <name type="scientific">Kingella bonacorsii</name>
    <dbReference type="NCBI Taxonomy" id="2796361"/>
    <lineage>
        <taxon>Bacteria</taxon>
        <taxon>Pseudomonadati</taxon>
        <taxon>Pseudomonadota</taxon>
        <taxon>Betaproteobacteria</taxon>
        <taxon>Neisseriales</taxon>
        <taxon>Neisseriaceae</taxon>
        <taxon>Kingella</taxon>
    </lineage>
</organism>
<dbReference type="RefSeq" id="WP_200522338.1">
    <property type="nucleotide sequence ID" value="NZ_JAEHNZ010000002.1"/>
</dbReference>
<sequence>MNAPYPAARVIALYTLLAPVLFGFGVGLPLGVLMLPVVLASLLYGWLPALACGIWLAVWRTRGTRWGRLHAVGLCTAVAVGATLWLDKSVAQSDWLVWVALSGGVAAMISAWCFLPAPLVAPAAEEGRDETA</sequence>
<dbReference type="Proteomes" id="UP000614058">
    <property type="component" value="Unassembled WGS sequence"/>
</dbReference>
<keyword evidence="1" id="KW-1133">Transmembrane helix</keyword>
<feature type="transmembrane region" description="Helical" evidence="1">
    <location>
        <begin position="66"/>
        <end position="86"/>
    </location>
</feature>
<keyword evidence="1" id="KW-0472">Membrane</keyword>
<evidence type="ECO:0000256" key="1">
    <source>
        <dbReference type="SAM" id="Phobius"/>
    </source>
</evidence>
<comment type="caution">
    <text evidence="2">The sequence shown here is derived from an EMBL/GenBank/DDBJ whole genome shotgun (WGS) entry which is preliminary data.</text>
</comment>
<accession>A0ABS1BSE7</accession>
<keyword evidence="3" id="KW-1185">Reference proteome</keyword>
<feature type="transmembrane region" description="Helical" evidence="1">
    <location>
        <begin position="12"/>
        <end position="32"/>
    </location>
</feature>
<feature type="transmembrane region" description="Helical" evidence="1">
    <location>
        <begin position="98"/>
        <end position="121"/>
    </location>
</feature>
<gene>
    <name evidence="2" type="ORF">JDW22_06175</name>
</gene>
<dbReference type="EMBL" id="JAEHNZ010000002">
    <property type="protein sequence ID" value="MBK0396173.1"/>
    <property type="molecule type" value="Genomic_DNA"/>
</dbReference>
<evidence type="ECO:0000313" key="2">
    <source>
        <dbReference type="EMBL" id="MBK0396173.1"/>
    </source>
</evidence>
<proteinExistence type="predicted"/>